<name>A0A0C4E1F8_MAGP6</name>
<feature type="compositionally biased region" description="Basic and acidic residues" evidence="1">
    <location>
        <begin position="277"/>
        <end position="291"/>
    </location>
</feature>
<evidence type="ECO:0000313" key="2">
    <source>
        <dbReference type="EMBL" id="KLU87217.1"/>
    </source>
</evidence>
<feature type="compositionally biased region" description="Low complexity" evidence="1">
    <location>
        <begin position="409"/>
        <end position="418"/>
    </location>
</feature>
<organism evidence="3 4">
    <name type="scientific">Magnaporthiopsis poae (strain ATCC 64411 / 73-15)</name>
    <name type="common">Kentucky bluegrass fungus</name>
    <name type="synonym">Magnaporthe poae</name>
    <dbReference type="NCBI Taxonomy" id="644358"/>
    <lineage>
        <taxon>Eukaryota</taxon>
        <taxon>Fungi</taxon>
        <taxon>Dikarya</taxon>
        <taxon>Ascomycota</taxon>
        <taxon>Pezizomycotina</taxon>
        <taxon>Sordariomycetes</taxon>
        <taxon>Sordariomycetidae</taxon>
        <taxon>Magnaporthales</taxon>
        <taxon>Magnaporthaceae</taxon>
        <taxon>Magnaporthiopsis</taxon>
    </lineage>
</organism>
<accession>A0A0C4E1F8</accession>
<evidence type="ECO:0000256" key="1">
    <source>
        <dbReference type="SAM" id="MobiDB-lite"/>
    </source>
</evidence>
<reference evidence="2" key="2">
    <citation type="submission" date="2010-05" db="EMBL/GenBank/DDBJ databases">
        <title>The Genome Sequence of Magnaporthe poae strain ATCC 64411.</title>
        <authorList>
            <consortium name="The Broad Institute Genome Sequencing Platform"/>
            <consortium name="Broad Institute Genome Sequencing Center for Infectious Disease"/>
            <person name="Ma L.-J."/>
            <person name="Dead R."/>
            <person name="Young S."/>
            <person name="Zeng Q."/>
            <person name="Koehrsen M."/>
            <person name="Alvarado L."/>
            <person name="Berlin A."/>
            <person name="Chapman S.B."/>
            <person name="Chen Z."/>
            <person name="Freedman E."/>
            <person name="Gellesch M."/>
            <person name="Goldberg J."/>
            <person name="Griggs A."/>
            <person name="Gujja S."/>
            <person name="Heilman E.R."/>
            <person name="Heiman D."/>
            <person name="Hepburn T."/>
            <person name="Howarth C."/>
            <person name="Jen D."/>
            <person name="Larson L."/>
            <person name="Mehta T."/>
            <person name="Neiman D."/>
            <person name="Pearson M."/>
            <person name="Roberts A."/>
            <person name="Saif S."/>
            <person name="Shea T."/>
            <person name="Shenoy N."/>
            <person name="Sisk P."/>
            <person name="Stolte C."/>
            <person name="Sykes S."/>
            <person name="Walk T."/>
            <person name="White J."/>
            <person name="Yandava C."/>
            <person name="Haas B."/>
            <person name="Nusbaum C."/>
            <person name="Birren B."/>
        </authorList>
    </citation>
    <scope>NUCLEOTIDE SEQUENCE</scope>
    <source>
        <strain evidence="2">ATCC 64411</strain>
    </source>
</reference>
<reference evidence="3" key="5">
    <citation type="submission" date="2015-06" db="UniProtKB">
        <authorList>
            <consortium name="EnsemblFungi"/>
        </authorList>
    </citation>
    <scope>IDENTIFICATION</scope>
    <source>
        <strain evidence="3">ATCC 64411</strain>
    </source>
</reference>
<feature type="compositionally biased region" description="Polar residues" evidence="1">
    <location>
        <begin position="315"/>
        <end position="356"/>
    </location>
</feature>
<proteinExistence type="predicted"/>
<reference evidence="4" key="1">
    <citation type="submission" date="2010-05" db="EMBL/GenBank/DDBJ databases">
        <title>The genome sequence of Magnaporthe poae strain ATCC 64411.</title>
        <authorList>
            <person name="Ma L.-J."/>
            <person name="Dead R."/>
            <person name="Young S."/>
            <person name="Zeng Q."/>
            <person name="Koehrsen M."/>
            <person name="Alvarado L."/>
            <person name="Berlin A."/>
            <person name="Chapman S.B."/>
            <person name="Chen Z."/>
            <person name="Freedman E."/>
            <person name="Gellesch M."/>
            <person name="Goldberg J."/>
            <person name="Griggs A."/>
            <person name="Gujja S."/>
            <person name="Heilman E.R."/>
            <person name="Heiman D."/>
            <person name="Hepburn T."/>
            <person name="Howarth C."/>
            <person name="Jen D."/>
            <person name="Larson L."/>
            <person name="Mehta T."/>
            <person name="Neiman D."/>
            <person name="Pearson M."/>
            <person name="Roberts A."/>
            <person name="Saif S."/>
            <person name="Shea T."/>
            <person name="Shenoy N."/>
            <person name="Sisk P."/>
            <person name="Stolte C."/>
            <person name="Sykes S."/>
            <person name="Walk T."/>
            <person name="White J."/>
            <person name="Yandava C."/>
            <person name="Haas B."/>
            <person name="Nusbaum C."/>
            <person name="Birren B."/>
        </authorList>
    </citation>
    <scope>NUCLEOTIDE SEQUENCE [LARGE SCALE GENOMIC DNA]</scope>
    <source>
        <strain evidence="4">ATCC 64411 / 73-15</strain>
    </source>
</reference>
<dbReference type="Proteomes" id="UP000011715">
    <property type="component" value="Unassembled WGS sequence"/>
</dbReference>
<dbReference type="STRING" id="644358.A0A0C4E1F8"/>
<dbReference type="EMBL" id="GL876970">
    <property type="protein sequence ID" value="KLU87217.1"/>
    <property type="molecule type" value="Genomic_DNA"/>
</dbReference>
<sequence>MGPDKSRTALLELCTKATLLGNNISVRMLEFLSSVKHQPHGFKNLAQDFLDICRILWAIEAGLTECFRAGQHFPEDMVKELNGKFRQTNADFQVLDHMMFEFLEYENGGVGGKLRKGWRMMFAEKSIAKIRDSLGKSRDSLRMSALVFQWSLGSSSPDGSIGSGYSGLAAALDRMAKGRPPGGTPKTNDYNGTMGGPAPMLGQRIQNDLPKLPALPPTMAPLSQSDDMAMIMRDDIEPPVISRRDSLRSRDRDETRSTRSGRSGGGLRLGTENRGFYSDDRDRDRERERTLLAHRRLDRRDDRDEMPDMPASIPTKISTASYNNSVRRASTSRTPSDSGLTALQMRSLTESSNVHSRISAREEIASLSNASHGSRSRRPVHDDSVSPALTDSETLLDDMDTHATRPRRAATPPASGWR</sequence>
<feature type="region of interest" description="Disordered" evidence="1">
    <location>
        <begin position="235"/>
        <end position="418"/>
    </location>
</feature>
<reference evidence="2" key="3">
    <citation type="submission" date="2011-03" db="EMBL/GenBank/DDBJ databases">
        <title>Annotation of Magnaporthe poae ATCC 64411.</title>
        <authorList>
            <person name="Ma L.-J."/>
            <person name="Dead R."/>
            <person name="Young S.K."/>
            <person name="Zeng Q."/>
            <person name="Gargeya S."/>
            <person name="Fitzgerald M."/>
            <person name="Haas B."/>
            <person name="Abouelleil A."/>
            <person name="Alvarado L."/>
            <person name="Arachchi H.M."/>
            <person name="Berlin A."/>
            <person name="Brown A."/>
            <person name="Chapman S.B."/>
            <person name="Chen Z."/>
            <person name="Dunbar C."/>
            <person name="Freedman E."/>
            <person name="Gearin G."/>
            <person name="Gellesch M."/>
            <person name="Goldberg J."/>
            <person name="Griggs A."/>
            <person name="Gujja S."/>
            <person name="Heiman D."/>
            <person name="Howarth C."/>
            <person name="Larson L."/>
            <person name="Lui A."/>
            <person name="MacDonald P.J.P."/>
            <person name="Mehta T."/>
            <person name="Montmayeur A."/>
            <person name="Murphy C."/>
            <person name="Neiman D."/>
            <person name="Pearson M."/>
            <person name="Priest M."/>
            <person name="Roberts A."/>
            <person name="Saif S."/>
            <person name="Shea T."/>
            <person name="Shenoy N."/>
            <person name="Sisk P."/>
            <person name="Stolte C."/>
            <person name="Sykes S."/>
            <person name="Yandava C."/>
            <person name="Wortman J."/>
            <person name="Nusbaum C."/>
            <person name="Birren B."/>
        </authorList>
    </citation>
    <scope>NUCLEOTIDE SEQUENCE</scope>
    <source>
        <strain evidence="2">ATCC 64411</strain>
    </source>
</reference>
<dbReference type="VEuPathDB" id="FungiDB:MAPG_06219"/>
<dbReference type="OrthoDB" id="194358at2759"/>
<dbReference type="AlphaFoldDB" id="A0A0C4E1F8"/>
<reference evidence="3" key="4">
    <citation type="journal article" date="2015" name="G3 (Bethesda)">
        <title>Genome sequences of three phytopathogenic species of the Magnaporthaceae family of fungi.</title>
        <authorList>
            <person name="Okagaki L.H."/>
            <person name="Nunes C.C."/>
            <person name="Sailsbery J."/>
            <person name="Clay B."/>
            <person name="Brown D."/>
            <person name="John T."/>
            <person name="Oh Y."/>
            <person name="Young N."/>
            <person name="Fitzgerald M."/>
            <person name="Haas B.J."/>
            <person name="Zeng Q."/>
            <person name="Young S."/>
            <person name="Adiconis X."/>
            <person name="Fan L."/>
            <person name="Levin J.Z."/>
            <person name="Mitchell T.K."/>
            <person name="Okubara P.A."/>
            <person name="Farman M.L."/>
            <person name="Kohn L.M."/>
            <person name="Birren B."/>
            <person name="Ma L.-J."/>
            <person name="Dean R.A."/>
        </authorList>
    </citation>
    <scope>NUCLEOTIDE SEQUENCE</scope>
    <source>
        <strain evidence="3">ATCC 64411 / 73-15</strain>
    </source>
</reference>
<dbReference type="eggNOG" id="KOG4177">
    <property type="taxonomic scope" value="Eukaryota"/>
</dbReference>
<protein>
    <submittedName>
        <fullName evidence="2">Ankyrin repeat and SOCS box protein 16</fullName>
    </submittedName>
</protein>
<evidence type="ECO:0000313" key="4">
    <source>
        <dbReference type="Proteomes" id="UP000011715"/>
    </source>
</evidence>
<feature type="compositionally biased region" description="Basic and acidic residues" evidence="1">
    <location>
        <begin position="235"/>
        <end position="257"/>
    </location>
</feature>
<dbReference type="EnsemblFungi" id="MAPG_06219T0">
    <property type="protein sequence ID" value="MAPG_06219T0"/>
    <property type="gene ID" value="MAPG_06219"/>
</dbReference>
<gene>
    <name evidence="2" type="ORF">MAPG_06219</name>
</gene>
<keyword evidence="4" id="KW-1185">Reference proteome</keyword>
<dbReference type="EMBL" id="ADBL01001494">
    <property type="status" value="NOT_ANNOTATED_CDS"/>
    <property type="molecule type" value="Genomic_DNA"/>
</dbReference>
<evidence type="ECO:0000313" key="3">
    <source>
        <dbReference type="EnsemblFungi" id="MAPG_06219T0"/>
    </source>
</evidence>